<dbReference type="Gene3D" id="3.40.50.2300">
    <property type="match status" value="1"/>
</dbReference>
<dbReference type="SMART" id="SM00448">
    <property type="entry name" value="REC"/>
    <property type="match status" value="1"/>
</dbReference>
<dbReference type="Proteomes" id="UP001365846">
    <property type="component" value="Unassembled WGS sequence"/>
</dbReference>
<reference evidence="10 11" key="1">
    <citation type="submission" date="2024-03" db="EMBL/GenBank/DDBJ databases">
        <title>Novel species of the genus Variovorax.</title>
        <authorList>
            <person name="Liu Q."/>
            <person name="Xin Y.-H."/>
        </authorList>
    </citation>
    <scope>NUCLEOTIDE SEQUENCE [LARGE SCALE GENOMIC DNA]</scope>
    <source>
        <strain evidence="10 11">KACC 18899</strain>
    </source>
</reference>
<keyword evidence="3" id="KW-0805">Transcription regulation</keyword>
<dbReference type="InterPro" id="IPR001789">
    <property type="entry name" value="Sig_transdc_resp-reg_receiver"/>
</dbReference>
<keyword evidence="11" id="KW-1185">Reference proteome</keyword>
<evidence type="ECO:0000256" key="6">
    <source>
        <dbReference type="PROSITE-ProRule" id="PRU00169"/>
    </source>
</evidence>
<dbReference type="PROSITE" id="PS51755">
    <property type="entry name" value="OMPR_PHOB"/>
    <property type="match status" value="1"/>
</dbReference>
<evidence type="ECO:0000256" key="7">
    <source>
        <dbReference type="PROSITE-ProRule" id="PRU01091"/>
    </source>
</evidence>
<dbReference type="Gene3D" id="6.10.250.690">
    <property type="match status" value="1"/>
</dbReference>
<feature type="domain" description="Response regulatory" evidence="8">
    <location>
        <begin position="4"/>
        <end position="118"/>
    </location>
</feature>
<dbReference type="InterPro" id="IPR011006">
    <property type="entry name" value="CheY-like_superfamily"/>
</dbReference>
<dbReference type="PANTHER" id="PTHR48111">
    <property type="entry name" value="REGULATOR OF RPOS"/>
    <property type="match status" value="1"/>
</dbReference>
<feature type="domain" description="OmpR/PhoB-type" evidence="9">
    <location>
        <begin position="136"/>
        <end position="235"/>
    </location>
</feature>
<dbReference type="Pfam" id="PF00072">
    <property type="entry name" value="Response_reg"/>
    <property type="match status" value="1"/>
</dbReference>
<dbReference type="PROSITE" id="PS50110">
    <property type="entry name" value="RESPONSE_REGULATORY"/>
    <property type="match status" value="1"/>
</dbReference>
<dbReference type="InterPro" id="IPR036388">
    <property type="entry name" value="WH-like_DNA-bd_sf"/>
</dbReference>
<feature type="modified residue" description="4-aspartylphosphate" evidence="6">
    <location>
        <position position="53"/>
    </location>
</feature>
<name>A0ABU8VH93_9BURK</name>
<dbReference type="InterPro" id="IPR001867">
    <property type="entry name" value="OmpR/PhoB-type_DNA-bd"/>
</dbReference>
<dbReference type="SMART" id="SM00862">
    <property type="entry name" value="Trans_reg_C"/>
    <property type="match status" value="1"/>
</dbReference>
<keyword evidence="5" id="KW-0804">Transcription</keyword>
<dbReference type="CDD" id="cd00383">
    <property type="entry name" value="trans_reg_C"/>
    <property type="match status" value="1"/>
</dbReference>
<evidence type="ECO:0000256" key="3">
    <source>
        <dbReference type="ARBA" id="ARBA00023015"/>
    </source>
</evidence>
<evidence type="ECO:0000259" key="9">
    <source>
        <dbReference type="PROSITE" id="PS51755"/>
    </source>
</evidence>
<dbReference type="PANTHER" id="PTHR48111:SF21">
    <property type="entry name" value="DNA-BINDING DUAL MASTER TRANSCRIPTIONAL REGULATOR RPAA"/>
    <property type="match status" value="1"/>
</dbReference>
<accession>A0ABU8VH93</accession>
<dbReference type="InterPro" id="IPR016032">
    <property type="entry name" value="Sig_transdc_resp-reg_C-effctor"/>
</dbReference>
<feature type="DNA-binding region" description="OmpR/PhoB-type" evidence="7">
    <location>
        <begin position="136"/>
        <end position="235"/>
    </location>
</feature>
<evidence type="ECO:0000256" key="5">
    <source>
        <dbReference type="ARBA" id="ARBA00023163"/>
    </source>
</evidence>
<evidence type="ECO:0000259" key="8">
    <source>
        <dbReference type="PROSITE" id="PS50110"/>
    </source>
</evidence>
<dbReference type="SUPFAM" id="SSF46894">
    <property type="entry name" value="C-terminal effector domain of the bipartite response regulators"/>
    <property type="match status" value="1"/>
</dbReference>
<sequence length="238" mass="26758">MTRRVLVVEDDPDIGRLVMLQLAELDCEGRLIADGVTGLAECESGNYDLVILDLMLPRLDGLQICRRLRTHARYTPILMLTAKSSELDRVLGLELGADDYLTKPFSMLELAARVKAVFRRADHLQAAQAAKAANEEQLIEAGGLRIDVNRHEALLDGKPVDLTAKEFDLLVYFARSPGRVHTRAQLLDQVWGYSHSGYEHTVNSHINRLRNKIERDPGNPDYIQTVWGVGYKFGEPRP</sequence>
<evidence type="ECO:0000256" key="1">
    <source>
        <dbReference type="ARBA" id="ARBA00022553"/>
    </source>
</evidence>
<dbReference type="EMBL" id="JBBKZU010000007">
    <property type="protein sequence ID" value="MEJ8813045.1"/>
    <property type="molecule type" value="Genomic_DNA"/>
</dbReference>
<dbReference type="Gene3D" id="1.10.10.10">
    <property type="entry name" value="Winged helix-like DNA-binding domain superfamily/Winged helix DNA-binding domain"/>
    <property type="match status" value="1"/>
</dbReference>
<gene>
    <name evidence="10" type="ORF">WKW77_18310</name>
</gene>
<comment type="caution">
    <text evidence="10">The sequence shown here is derived from an EMBL/GenBank/DDBJ whole genome shotgun (WGS) entry which is preliminary data.</text>
</comment>
<keyword evidence="2" id="KW-0902">Two-component regulatory system</keyword>
<evidence type="ECO:0000256" key="4">
    <source>
        <dbReference type="ARBA" id="ARBA00023125"/>
    </source>
</evidence>
<keyword evidence="1 6" id="KW-0597">Phosphoprotein</keyword>
<proteinExistence type="predicted"/>
<dbReference type="Pfam" id="PF00486">
    <property type="entry name" value="Trans_reg_C"/>
    <property type="match status" value="1"/>
</dbReference>
<evidence type="ECO:0000313" key="10">
    <source>
        <dbReference type="EMBL" id="MEJ8813045.1"/>
    </source>
</evidence>
<dbReference type="InterPro" id="IPR039420">
    <property type="entry name" value="WalR-like"/>
</dbReference>
<dbReference type="SUPFAM" id="SSF52172">
    <property type="entry name" value="CheY-like"/>
    <property type="match status" value="1"/>
</dbReference>
<dbReference type="RefSeq" id="WP_340358278.1">
    <property type="nucleotide sequence ID" value="NZ_JBBKZU010000007.1"/>
</dbReference>
<protein>
    <submittedName>
        <fullName evidence="10">Response regulator transcription factor</fullName>
    </submittedName>
</protein>
<keyword evidence="4 7" id="KW-0238">DNA-binding</keyword>
<organism evidence="10 11">
    <name type="scientific">Variovorax ureilyticus</name>
    <dbReference type="NCBI Taxonomy" id="1836198"/>
    <lineage>
        <taxon>Bacteria</taxon>
        <taxon>Pseudomonadati</taxon>
        <taxon>Pseudomonadota</taxon>
        <taxon>Betaproteobacteria</taxon>
        <taxon>Burkholderiales</taxon>
        <taxon>Comamonadaceae</taxon>
        <taxon>Variovorax</taxon>
    </lineage>
</organism>
<evidence type="ECO:0000313" key="11">
    <source>
        <dbReference type="Proteomes" id="UP001365846"/>
    </source>
</evidence>
<evidence type="ECO:0000256" key="2">
    <source>
        <dbReference type="ARBA" id="ARBA00023012"/>
    </source>
</evidence>